<accession>A0AAN7PVY2</accession>
<protein>
    <submittedName>
        <fullName evidence="1">Uncharacterized protein</fullName>
    </submittedName>
</protein>
<proteinExistence type="predicted"/>
<dbReference type="Proteomes" id="UP001333110">
    <property type="component" value="Unassembled WGS sequence"/>
</dbReference>
<dbReference type="EMBL" id="JAUNZN010000001">
    <property type="protein sequence ID" value="KAK4832298.1"/>
    <property type="molecule type" value="Genomic_DNA"/>
</dbReference>
<organism evidence="1 2">
    <name type="scientific">Mycteria americana</name>
    <name type="common">Wood stork</name>
    <dbReference type="NCBI Taxonomy" id="33587"/>
    <lineage>
        <taxon>Eukaryota</taxon>
        <taxon>Metazoa</taxon>
        <taxon>Chordata</taxon>
        <taxon>Craniata</taxon>
        <taxon>Vertebrata</taxon>
        <taxon>Euteleostomi</taxon>
        <taxon>Archelosauria</taxon>
        <taxon>Archosauria</taxon>
        <taxon>Dinosauria</taxon>
        <taxon>Saurischia</taxon>
        <taxon>Theropoda</taxon>
        <taxon>Coelurosauria</taxon>
        <taxon>Aves</taxon>
        <taxon>Neognathae</taxon>
        <taxon>Neoaves</taxon>
        <taxon>Aequornithes</taxon>
        <taxon>Ciconiiformes</taxon>
        <taxon>Ciconiidae</taxon>
        <taxon>Mycteria</taxon>
    </lineage>
</organism>
<comment type="caution">
    <text evidence="1">The sequence shown here is derived from an EMBL/GenBank/DDBJ whole genome shotgun (WGS) entry which is preliminary data.</text>
</comment>
<dbReference type="AlphaFoldDB" id="A0AAN7PVY2"/>
<reference evidence="1 2" key="1">
    <citation type="journal article" date="2023" name="J. Hered.">
        <title>Chromosome-level genome of the wood stork (Mycteria americana) provides insight into avian chromosome evolution.</title>
        <authorList>
            <person name="Flamio R. Jr."/>
            <person name="Ramstad K.M."/>
        </authorList>
    </citation>
    <scope>NUCLEOTIDE SEQUENCE [LARGE SCALE GENOMIC DNA]</scope>
    <source>
        <strain evidence="1">JAX WOST 10</strain>
    </source>
</reference>
<name>A0AAN7PVY2_MYCAM</name>
<evidence type="ECO:0000313" key="1">
    <source>
        <dbReference type="EMBL" id="KAK4832298.1"/>
    </source>
</evidence>
<gene>
    <name evidence="1" type="ORF">QYF61_021697</name>
</gene>
<keyword evidence="2" id="KW-1185">Reference proteome</keyword>
<evidence type="ECO:0000313" key="2">
    <source>
        <dbReference type="Proteomes" id="UP001333110"/>
    </source>
</evidence>
<sequence length="224" mass="25640">MRGDGLKLCQGRFRLDIRKNFFSERVVKHWNRLPREVVESPSLEVFKRLIDVLLRDMAEQPQLSQPVLIGEVLQPSDYFHGPPLDLLQQLHVLLVLRAPELDAVLQPRIWLAFWAVSTHCWLMFSISSSVPQVLFHRATLDHIIPQPVLILGFALTQNPALDLVEPHEVHMSPLLQLVQVSLDDILSFWRVNCTTQLGVICKLAEGALDLSVNVIDENIEEHWS</sequence>